<dbReference type="HOGENOM" id="CLU_142668_2_0_10"/>
<keyword evidence="1" id="KW-0175">Coiled coil</keyword>
<feature type="coiled-coil region" evidence="1">
    <location>
        <begin position="3"/>
        <end position="35"/>
    </location>
</feature>
<accession>B4SBP5</accession>
<dbReference type="KEGG" id="pph:Ppha_0233"/>
<sequence length="96" mass="10738">MNLKEAYKKKAAAELELAQARLVEFRAKAKNFNAEAHLNYAKQLDEFEHGIETAKGKLKELGEAGEEAWEKLKDGVESALRSSSNALKDIADKFKD</sequence>
<keyword evidence="3" id="KW-1185">Reference proteome</keyword>
<dbReference type="EMBL" id="CP001110">
    <property type="protein sequence ID" value="ACF42570.1"/>
    <property type="molecule type" value="Genomic_DNA"/>
</dbReference>
<dbReference type="RefSeq" id="WP_012507066.1">
    <property type="nucleotide sequence ID" value="NC_011060.1"/>
</dbReference>
<dbReference type="AlphaFoldDB" id="B4SBP5"/>
<evidence type="ECO:0000313" key="3">
    <source>
        <dbReference type="Proteomes" id="UP000002724"/>
    </source>
</evidence>
<protein>
    <recommendedName>
        <fullName evidence="4">Coiled coil domain-containing protein</fullName>
    </recommendedName>
</protein>
<name>B4SBP5_PELPB</name>
<evidence type="ECO:0000256" key="1">
    <source>
        <dbReference type="SAM" id="Coils"/>
    </source>
</evidence>
<gene>
    <name evidence="2" type="ordered locus">Ppha_0233</name>
</gene>
<proteinExistence type="predicted"/>
<dbReference type="eggNOG" id="ENOG5032CFE">
    <property type="taxonomic scope" value="Bacteria"/>
</dbReference>
<organism evidence="2 3">
    <name type="scientific">Pelodictyon phaeoclathratiforme (strain DSM 5477 / BU-1)</name>
    <dbReference type="NCBI Taxonomy" id="324925"/>
    <lineage>
        <taxon>Bacteria</taxon>
        <taxon>Pseudomonadati</taxon>
        <taxon>Chlorobiota</taxon>
        <taxon>Chlorobiia</taxon>
        <taxon>Chlorobiales</taxon>
        <taxon>Chlorobiaceae</taxon>
        <taxon>Chlorobium/Pelodictyon group</taxon>
        <taxon>Pelodictyon</taxon>
    </lineage>
</organism>
<dbReference type="Proteomes" id="UP000002724">
    <property type="component" value="Chromosome"/>
</dbReference>
<reference evidence="2 3" key="1">
    <citation type="submission" date="2008-06" db="EMBL/GenBank/DDBJ databases">
        <title>Complete sequence of Pelodictyon phaeoclathratiforme BU-1.</title>
        <authorList>
            <consortium name="US DOE Joint Genome Institute"/>
            <person name="Lucas S."/>
            <person name="Copeland A."/>
            <person name="Lapidus A."/>
            <person name="Glavina del Rio T."/>
            <person name="Dalin E."/>
            <person name="Tice H."/>
            <person name="Bruce D."/>
            <person name="Goodwin L."/>
            <person name="Pitluck S."/>
            <person name="Schmutz J."/>
            <person name="Larimer F."/>
            <person name="Land M."/>
            <person name="Hauser L."/>
            <person name="Kyrpides N."/>
            <person name="Mikhailova N."/>
            <person name="Liu Z."/>
            <person name="Li T."/>
            <person name="Zhao F."/>
            <person name="Overmann J."/>
            <person name="Bryant D.A."/>
            <person name="Richardson P."/>
        </authorList>
    </citation>
    <scope>NUCLEOTIDE SEQUENCE [LARGE SCALE GENOMIC DNA]</scope>
    <source>
        <strain evidence="3">DSM 5477 / BU-1</strain>
    </source>
</reference>
<evidence type="ECO:0000313" key="2">
    <source>
        <dbReference type="EMBL" id="ACF42570.1"/>
    </source>
</evidence>
<dbReference type="STRING" id="324925.Ppha_0233"/>
<evidence type="ECO:0008006" key="4">
    <source>
        <dbReference type="Google" id="ProtNLM"/>
    </source>
</evidence>